<gene>
    <name evidence="2" type="ORF">SGGMMB4_02701</name>
</gene>
<evidence type="ECO:0000313" key="2">
    <source>
        <dbReference type="EMBL" id="CRL45155.1"/>
    </source>
</evidence>
<dbReference type="BioCyc" id="SGLO343509:SGP1_RS10445-MONOMER"/>
<dbReference type="Pfam" id="PF25181">
    <property type="entry name" value="Phage_Bbp19"/>
    <property type="match status" value="1"/>
</dbReference>
<dbReference type="OrthoDB" id="9155372at2"/>
<dbReference type="AlphaFoldDB" id="A0A193QJP7"/>
<organism evidence="2 3">
    <name type="scientific">Sodalis glossinidius (strain morsitans)</name>
    <dbReference type="NCBI Taxonomy" id="343509"/>
    <lineage>
        <taxon>Bacteria</taxon>
        <taxon>Pseudomonadati</taxon>
        <taxon>Pseudomonadota</taxon>
        <taxon>Gammaproteobacteria</taxon>
        <taxon>Enterobacterales</taxon>
        <taxon>Bruguierivoracaceae</taxon>
        <taxon>Sodalis</taxon>
    </lineage>
</organism>
<name>A0A193QJP7_SODGM</name>
<dbReference type="Proteomes" id="UP000245838">
    <property type="component" value="Chromosome sggmmb4_Chromosome"/>
</dbReference>
<sequence length="75" mass="8320">MRKPVLPGDYKRLFEETAGGPEVLAELARRFGRAVYVEGGPEGDRATCYRAGQRAVLDFILMRINQADGVYDDGD</sequence>
<dbReference type="InterPro" id="IPR057447">
    <property type="entry name" value="Bbp19-like_phage"/>
</dbReference>
<evidence type="ECO:0000313" key="3">
    <source>
        <dbReference type="Proteomes" id="UP000245838"/>
    </source>
</evidence>
<dbReference type="RefSeq" id="WP_041866872.1">
    <property type="nucleotide sequence ID" value="NC_007712.1"/>
</dbReference>
<feature type="domain" description="Bbp19-like phage" evidence="1">
    <location>
        <begin position="10"/>
        <end position="61"/>
    </location>
</feature>
<evidence type="ECO:0000259" key="1">
    <source>
        <dbReference type="Pfam" id="PF25181"/>
    </source>
</evidence>
<dbReference type="EMBL" id="LN854557">
    <property type="protein sequence ID" value="CRL45155.1"/>
    <property type="molecule type" value="Genomic_DNA"/>
</dbReference>
<proteinExistence type="predicted"/>
<reference evidence="2 3" key="1">
    <citation type="submission" date="2015-05" db="EMBL/GenBank/DDBJ databases">
        <authorList>
            <person name="Goodhead I."/>
        </authorList>
    </citation>
    <scope>NUCLEOTIDE SEQUENCE [LARGE SCALE GENOMIC DNA]</scope>
    <source>
        <strain evidence="3">morsitans</strain>
    </source>
</reference>
<accession>A0A193QJP7</accession>
<protein>
    <recommendedName>
        <fullName evidence="1">Bbp19-like phage domain-containing protein</fullName>
    </recommendedName>
</protein>